<accession>A0ABD2ITT1</accession>
<dbReference type="SUPFAM" id="SSF48508">
    <property type="entry name" value="Nuclear receptor ligand-binding domain"/>
    <property type="match status" value="1"/>
</dbReference>
<feature type="compositionally biased region" description="Low complexity" evidence="4">
    <location>
        <begin position="521"/>
        <end position="536"/>
    </location>
</feature>
<dbReference type="PROSITE" id="PS51843">
    <property type="entry name" value="NR_LBD"/>
    <property type="match status" value="1"/>
</dbReference>
<feature type="domain" description="NR LBD" evidence="5">
    <location>
        <begin position="52"/>
        <end position="283"/>
    </location>
</feature>
<sequence>MCNRVPFSVNLESSTQLILPNLNFQNFFRVVRGDTVKDASEIYPLHINTIREVINDPAKLRGLRTTIRYEPYRMARNEELCVIVYRRLIAAIDWVELLAERMGGLSTEDRIALVKACFGPLTLFKCSARTASVTENENMLCLCNFAYVPREISKAYSDAYHLDNGLVERLLNDLVGPFRRIHLTEEEVVCLSAIIVLNPMARDLSEHAAELCFQLRNRICATLYHIVKECRAECNPNIWFGNLLLFLPIVASLANAMCENLRFAQTFSMLGGIPLLTSLFGCFPVEPFTASESEMAAIGDVSNADKDDAGGKNNLNNLSTSHQRKASTERGTQTDAGHLAILHDQLGRARKRRLGPSDSLAEEGTDDFRLFKAPCSYTLTEMFDDRINEEEAQNAMDENGGAEIMVTSAENDGITTTATATYSSSSQTGTERKSRKVQAAIQEQQLQPKQQTGNTDRSREVHAAQYQLQQQQQQTAGNAERSREFQAVQYQLHDQHQHNHHVQPPSTQIQQLCLYDGSSSSSATSCRATGTTTASTLGMPSNSNAGTNLQEQQQISYPQMAQPYGMGMPSTMACQNWAPIAYYPPGHHQQQYYGEFWHHQQNPGICATNSNLSQFVWPTTAMASTVPSASTTTFSGQMPMVKQHKRRATLASVSTSTSAVKGTAEFSAQNAVSNVCYYNNPPTISANDAFCAAQYYYPPPPSNCPNQQQQPNAQSSSSSLAYPNYEQNYHCIVQNNNKTPSKSSL</sequence>
<dbReference type="PRINTS" id="PR00398">
    <property type="entry name" value="STRDHORMONER"/>
</dbReference>
<dbReference type="InterPro" id="IPR052496">
    <property type="entry name" value="Orphan_Nuclear_Rcpt"/>
</dbReference>
<dbReference type="PANTHER" id="PTHR47519:SF3">
    <property type="entry name" value="NUCLEAR HORMONE RECEPTOR FAMILY MEMBER NHR-5"/>
    <property type="match status" value="1"/>
</dbReference>
<feature type="compositionally biased region" description="Low complexity" evidence="4">
    <location>
        <begin position="465"/>
        <end position="474"/>
    </location>
</feature>
<dbReference type="InterPro" id="IPR000536">
    <property type="entry name" value="Nucl_hrmn_rcpt_lig-bd"/>
</dbReference>
<feature type="compositionally biased region" description="Polar residues" evidence="4">
    <location>
        <begin position="441"/>
        <end position="455"/>
    </location>
</feature>
<dbReference type="AlphaFoldDB" id="A0ABD2ITT1"/>
<organism evidence="6 7">
    <name type="scientific">Heterodera trifolii</name>
    <dbReference type="NCBI Taxonomy" id="157864"/>
    <lineage>
        <taxon>Eukaryota</taxon>
        <taxon>Metazoa</taxon>
        <taxon>Ecdysozoa</taxon>
        <taxon>Nematoda</taxon>
        <taxon>Chromadorea</taxon>
        <taxon>Rhabditida</taxon>
        <taxon>Tylenchina</taxon>
        <taxon>Tylenchomorpha</taxon>
        <taxon>Tylenchoidea</taxon>
        <taxon>Heteroderidae</taxon>
        <taxon>Heteroderinae</taxon>
        <taxon>Heterodera</taxon>
    </lineage>
</organism>
<name>A0ABD2ITT1_9BILA</name>
<comment type="caution">
    <text evidence="6">The sequence shown here is derived from an EMBL/GenBank/DDBJ whole genome shotgun (WGS) entry which is preliminary data.</text>
</comment>
<dbReference type="Proteomes" id="UP001620626">
    <property type="component" value="Unassembled WGS sequence"/>
</dbReference>
<evidence type="ECO:0000313" key="6">
    <source>
        <dbReference type="EMBL" id="KAL3081542.1"/>
    </source>
</evidence>
<dbReference type="Gene3D" id="1.10.565.10">
    <property type="entry name" value="Retinoid X Receptor"/>
    <property type="match status" value="1"/>
</dbReference>
<evidence type="ECO:0000313" key="7">
    <source>
        <dbReference type="Proteomes" id="UP001620626"/>
    </source>
</evidence>
<dbReference type="EMBL" id="JBICBT010001133">
    <property type="protein sequence ID" value="KAL3081542.1"/>
    <property type="molecule type" value="Genomic_DNA"/>
</dbReference>
<keyword evidence="7" id="KW-1185">Reference proteome</keyword>
<feature type="region of interest" description="Disordered" evidence="4">
    <location>
        <begin position="521"/>
        <end position="542"/>
    </location>
</feature>
<gene>
    <name evidence="6" type="ORF">niasHT_037264</name>
</gene>
<evidence type="ECO:0000256" key="4">
    <source>
        <dbReference type="SAM" id="MobiDB-lite"/>
    </source>
</evidence>
<dbReference type="Pfam" id="PF00104">
    <property type="entry name" value="Hormone_recep"/>
    <property type="match status" value="1"/>
</dbReference>
<feature type="region of interest" description="Disordered" evidence="4">
    <location>
        <begin position="418"/>
        <end position="483"/>
    </location>
</feature>
<keyword evidence="3" id="KW-0675">Receptor</keyword>
<dbReference type="PANTHER" id="PTHR47519">
    <property type="entry name" value="NUCLEAR HORMONE RECEPTOR FAMILY MEMBER NHR-31-RELATED"/>
    <property type="match status" value="1"/>
</dbReference>
<dbReference type="InterPro" id="IPR001723">
    <property type="entry name" value="Nuclear_hrmn_rcpt"/>
</dbReference>
<evidence type="ECO:0000259" key="5">
    <source>
        <dbReference type="PROSITE" id="PS51843"/>
    </source>
</evidence>
<evidence type="ECO:0000256" key="3">
    <source>
        <dbReference type="ARBA" id="ARBA00023170"/>
    </source>
</evidence>
<dbReference type="CDD" id="cd06157">
    <property type="entry name" value="NR_LBD"/>
    <property type="match status" value="1"/>
</dbReference>
<reference evidence="6 7" key="1">
    <citation type="submission" date="2024-10" db="EMBL/GenBank/DDBJ databases">
        <authorList>
            <person name="Kim D."/>
        </authorList>
    </citation>
    <scope>NUCLEOTIDE SEQUENCE [LARGE SCALE GENOMIC DNA]</scope>
    <source>
        <strain evidence="6">BH-2024</strain>
    </source>
</reference>
<dbReference type="InterPro" id="IPR035500">
    <property type="entry name" value="NHR-like_dom_sf"/>
</dbReference>
<evidence type="ECO:0000256" key="2">
    <source>
        <dbReference type="ARBA" id="ARBA00023163"/>
    </source>
</evidence>
<protein>
    <recommendedName>
        <fullName evidence="5">NR LBD domain-containing protein</fullName>
    </recommendedName>
</protein>
<feature type="compositionally biased region" description="Low complexity" evidence="4">
    <location>
        <begin position="418"/>
        <end position="429"/>
    </location>
</feature>
<keyword evidence="1" id="KW-0805">Transcription regulation</keyword>
<proteinExistence type="predicted"/>
<feature type="region of interest" description="Disordered" evidence="4">
    <location>
        <begin position="302"/>
        <end position="338"/>
    </location>
</feature>
<dbReference type="SMART" id="SM00430">
    <property type="entry name" value="HOLI"/>
    <property type="match status" value="1"/>
</dbReference>
<evidence type="ECO:0000256" key="1">
    <source>
        <dbReference type="ARBA" id="ARBA00023015"/>
    </source>
</evidence>
<keyword evidence="2" id="KW-0804">Transcription</keyword>